<accession>A0A9D2PGY0</accession>
<dbReference type="Proteomes" id="UP000823904">
    <property type="component" value="Unassembled WGS sequence"/>
</dbReference>
<evidence type="ECO:0000313" key="2">
    <source>
        <dbReference type="Proteomes" id="UP000823904"/>
    </source>
</evidence>
<reference evidence="1" key="2">
    <citation type="submission" date="2021-04" db="EMBL/GenBank/DDBJ databases">
        <authorList>
            <person name="Gilroy R."/>
        </authorList>
    </citation>
    <scope>NUCLEOTIDE SEQUENCE</scope>
    <source>
        <strain evidence="1">ChiSjej3B21-8574</strain>
    </source>
</reference>
<comment type="caution">
    <text evidence="1">The sequence shown here is derived from an EMBL/GenBank/DDBJ whole genome shotgun (WGS) entry which is preliminary data.</text>
</comment>
<reference evidence="1" key="1">
    <citation type="journal article" date="2021" name="PeerJ">
        <title>Extensive microbial diversity within the chicken gut microbiome revealed by metagenomics and culture.</title>
        <authorList>
            <person name="Gilroy R."/>
            <person name="Ravi A."/>
            <person name="Getino M."/>
            <person name="Pursley I."/>
            <person name="Horton D.L."/>
            <person name="Alikhan N.F."/>
            <person name="Baker D."/>
            <person name="Gharbi K."/>
            <person name="Hall N."/>
            <person name="Watson M."/>
            <person name="Adriaenssens E.M."/>
            <person name="Foster-Nyarko E."/>
            <person name="Jarju S."/>
            <person name="Secka A."/>
            <person name="Antonio M."/>
            <person name="Oren A."/>
            <person name="Chaudhuri R.R."/>
            <person name="La Ragione R."/>
            <person name="Hildebrand F."/>
            <person name="Pallen M.J."/>
        </authorList>
    </citation>
    <scope>NUCLEOTIDE SEQUENCE</scope>
    <source>
        <strain evidence="1">ChiSjej3B21-8574</strain>
    </source>
</reference>
<name>A0A9D2PGY0_9FIRM</name>
<gene>
    <name evidence="1" type="ORF">H9754_08390</name>
</gene>
<organism evidence="1 2">
    <name type="scientific">Candidatus Anaerostipes avistercoris</name>
    <dbReference type="NCBI Taxonomy" id="2838462"/>
    <lineage>
        <taxon>Bacteria</taxon>
        <taxon>Bacillati</taxon>
        <taxon>Bacillota</taxon>
        <taxon>Clostridia</taxon>
        <taxon>Lachnospirales</taxon>
        <taxon>Lachnospiraceae</taxon>
        <taxon>Anaerostipes</taxon>
    </lineage>
</organism>
<dbReference type="EMBL" id="DWWD01000030">
    <property type="protein sequence ID" value="HJC50571.1"/>
    <property type="molecule type" value="Genomic_DNA"/>
</dbReference>
<dbReference type="AlphaFoldDB" id="A0A9D2PGY0"/>
<proteinExistence type="predicted"/>
<protein>
    <submittedName>
        <fullName evidence="1">Uncharacterized protein</fullName>
    </submittedName>
</protein>
<evidence type="ECO:0000313" key="1">
    <source>
        <dbReference type="EMBL" id="HJC50571.1"/>
    </source>
</evidence>
<sequence length="198" mass="23699">MKRLEGKKADYIYLGITEDGKSRLTIPIPWEQTAHAMNMLTPNVYLSKEEVSDPEIMEYLVSHTKVRSCYIFTPLENYEFLSNFAEMEDLEIYGGDHITSLSFMRNMKSWMMLHIENARLKNLEEAFPEDRKIDFFLPMCLSLQACEVEDLKEAVEFTRKKSLAELIICRKKTQRDERERWKEVRTTMYRYYDLKEEF</sequence>